<organism evidence="1 2">
    <name type="scientific">Allosphingosinicella deserti</name>
    <dbReference type="NCBI Taxonomy" id="2116704"/>
    <lineage>
        <taxon>Bacteria</taxon>
        <taxon>Pseudomonadati</taxon>
        <taxon>Pseudomonadota</taxon>
        <taxon>Alphaproteobacteria</taxon>
        <taxon>Sphingomonadales</taxon>
        <taxon>Sphingomonadaceae</taxon>
        <taxon>Allosphingosinicella</taxon>
    </lineage>
</organism>
<evidence type="ECO:0000313" key="1">
    <source>
        <dbReference type="EMBL" id="PSJ40789.1"/>
    </source>
</evidence>
<name>A0A2P7QS56_9SPHN</name>
<dbReference type="Proteomes" id="UP000241167">
    <property type="component" value="Unassembled WGS sequence"/>
</dbReference>
<proteinExistence type="predicted"/>
<evidence type="ECO:0000313" key="2">
    <source>
        <dbReference type="Proteomes" id="UP000241167"/>
    </source>
</evidence>
<dbReference type="AlphaFoldDB" id="A0A2P7QS56"/>
<accession>A0A2P7QS56</accession>
<dbReference type="EMBL" id="PXYI01000003">
    <property type="protein sequence ID" value="PSJ40789.1"/>
    <property type="molecule type" value="Genomic_DNA"/>
</dbReference>
<reference evidence="1 2" key="1">
    <citation type="submission" date="2018-03" db="EMBL/GenBank/DDBJ databases">
        <title>The draft genome of Sphingosinicella sp. GL-C-18.</title>
        <authorList>
            <person name="Liu L."/>
            <person name="Li L."/>
            <person name="Liang L."/>
            <person name="Zhang X."/>
            <person name="Wang T."/>
        </authorList>
    </citation>
    <scope>NUCLEOTIDE SEQUENCE [LARGE SCALE GENOMIC DNA]</scope>
    <source>
        <strain evidence="1 2">GL-C-18</strain>
    </source>
</reference>
<comment type="caution">
    <text evidence="1">The sequence shown here is derived from an EMBL/GenBank/DDBJ whole genome shotgun (WGS) entry which is preliminary data.</text>
</comment>
<gene>
    <name evidence="1" type="ORF">C7I55_10875</name>
</gene>
<sequence>MRPIAPSRIAASLRAHPLRAALGSAAFGAMPIDQAAEWAESARFFATAWLGGVVFFGTLFA</sequence>
<keyword evidence="2" id="KW-1185">Reference proteome</keyword>
<protein>
    <submittedName>
        <fullName evidence="1">Uncharacterized protein</fullName>
    </submittedName>
</protein>